<accession>A0A1F5WPX5</accession>
<name>A0A1F5WPX5_9BACT</name>
<dbReference type="CDD" id="cd16376">
    <property type="entry name" value="Avd_like"/>
    <property type="match status" value="1"/>
</dbReference>
<dbReference type="AlphaFoldDB" id="A0A1F5WPX5"/>
<dbReference type="Proteomes" id="UP000178425">
    <property type="component" value="Unassembled WGS sequence"/>
</dbReference>
<dbReference type="InterPro" id="IPR055360">
    <property type="entry name" value="bAvd"/>
</dbReference>
<feature type="domain" description="bAvd-like" evidence="1">
    <location>
        <begin position="2"/>
        <end position="102"/>
    </location>
</feature>
<sequence>MQKLKEVYLLWYGYYTTLPKVHRHSLGQRIDNLFIEIIEFIAIASFLSKEEKLPYIKVAIRKTDTLKVLLMVLWETKSLDNKKYIALSVKIEEIGKMLGGWSGQIMKTFQQVQGK</sequence>
<dbReference type="SUPFAM" id="SSF158446">
    <property type="entry name" value="IVS-encoded protein-like"/>
    <property type="match status" value="1"/>
</dbReference>
<dbReference type="Gene3D" id="1.20.1440.60">
    <property type="entry name" value="23S rRNA-intervening sequence"/>
    <property type="match status" value="1"/>
</dbReference>
<evidence type="ECO:0000313" key="2">
    <source>
        <dbReference type="EMBL" id="OGF77733.1"/>
    </source>
</evidence>
<dbReference type="InterPro" id="IPR036583">
    <property type="entry name" value="23S_rRNA_IVS_sf"/>
</dbReference>
<evidence type="ECO:0000259" key="1">
    <source>
        <dbReference type="Pfam" id="PF22296"/>
    </source>
</evidence>
<gene>
    <name evidence="2" type="ORF">A2W54_03090</name>
</gene>
<organism evidence="2 3">
    <name type="scientific">Candidatus Giovannonibacteria bacterium RIFCSPHIGHO2_02_43_13</name>
    <dbReference type="NCBI Taxonomy" id="1798330"/>
    <lineage>
        <taxon>Bacteria</taxon>
        <taxon>Candidatus Giovannoniibacteriota</taxon>
    </lineage>
</organism>
<dbReference type="EMBL" id="MFHI01000035">
    <property type="protein sequence ID" value="OGF77733.1"/>
    <property type="molecule type" value="Genomic_DNA"/>
</dbReference>
<protein>
    <recommendedName>
        <fullName evidence="1">bAvd-like domain-containing protein</fullName>
    </recommendedName>
</protein>
<dbReference type="Pfam" id="PF22296">
    <property type="entry name" value="bAvd"/>
    <property type="match status" value="1"/>
</dbReference>
<reference evidence="2 3" key="1">
    <citation type="journal article" date="2016" name="Nat. Commun.">
        <title>Thousands of microbial genomes shed light on interconnected biogeochemical processes in an aquifer system.</title>
        <authorList>
            <person name="Anantharaman K."/>
            <person name="Brown C.T."/>
            <person name="Hug L.A."/>
            <person name="Sharon I."/>
            <person name="Castelle C.J."/>
            <person name="Probst A.J."/>
            <person name="Thomas B.C."/>
            <person name="Singh A."/>
            <person name="Wilkins M.J."/>
            <person name="Karaoz U."/>
            <person name="Brodie E.L."/>
            <person name="Williams K.H."/>
            <person name="Hubbard S.S."/>
            <person name="Banfield J.F."/>
        </authorList>
    </citation>
    <scope>NUCLEOTIDE SEQUENCE [LARGE SCALE GENOMIC DNA]</scope>
</reference>
<proteinExistence type="predicted"/>
<comment type="caution">
    <text evidence="2">The sequence shown here is derived from an EMBL/GenBank/DDBJ whole genome shotgun (WGS) entry which is preliminary data.</text>
</comment>
<evidence type="ECO:0000313" key="3">
    <source>
        <dbReference type="Proteomes" id="UP000178425"/>
    </source>
</evidence>